<feature type="region of interest" description="Disordered" evidence="3">
    <location>
        <begin position="345"/>
        <end position="380"/>
    </location>
</feature>
<dbReference type="STRING" id="644295.Metev_1893"/>
<feature type="domain" description="PGF-CTERM archaeal protein-sorting signal" evidence="5">
    <location>
        <begin position="379"/>
        <end position="400"/>
    </location>
</feature>
<feature type="coiled-coil region" evidence="2">
    <location>
        <begin position="111"/>
        <end position="145"/>
    </location>
</feature>
<evidence type="ECO:0000256" key="4">
    <source>
        <dbReference type="SAM" id="Phobius"/>
    </source>
</evidence>
<dbReference type="HOGENOM" id="CLU_045350_0_0_2"/>
<dbReference type="InterPro" id="IPR026371">
    <property type="entry name" value="PGF_CTERM"/>
</dbReference>
<dbReference type="GeneID" id="9347551"/>
<keyword evidence="2" id="KW-0175">Coiled coil</keyword>
<evidence type="ECO:0000256" key="3">
    <source>
        <dbReference type="SAM" id="MobiDB-lite"/>
    </source>
</evidence>
<evidence type="ECO:0000313" key="7">
    <source>
        <dbReference type="Proteomes" id="UP000000391"/>
    </source>
</evidence>
<dbReference type="Pfam" id="PF18204">
    <property type="entry name" value="PGF-CTERM"/>
    <property type="match status" value="1"/>
</dbReference>
<dbReference type="Proteomes" id="UP000000391">
    <property type="component" value="Chromosome"/>
</dbReference>
<feature type="compositionally biased region" description="Low complexity" evidence="3">
    <location>
        <begin position="358"/>
        <end position="367"/>
    </location>
</feature>
<dbReference type="RefSeq" id="WP_013195289.1">
    <property type="nucleotide sequence ID" value="NC_014253.1"/>
</dbReference>
<evidence type="ECO:0000256" key="1">
    <source>
        <dbReference type="ARBA" id="ARBA00022729"/>
    </source>
</evidence>
<reference evidence="6 7" key="1">
    <citation type="submission" date="2010-06" db="EMBL/GenBank/DDBJ databases">
        <title>Complete sequence chromosome of Methanohalobium evestigatum Z-7303.</title>
        <authorList>
            <consortium name="US DOE Joint Genome Institute"/>
            <person name="Lucas S."/>
            <person name="Copeland A."/>
            <person name="Lapidus A."/>
            <person name="Cheng J.-F."/>
            <person name="Bruce D."/>
            <person name="Goodwin L."/>
            <person name="Pitluck S."/>
            <person name="Saunders E."/>
            <person name="Detter J.C."/>
            <person name="Han C."/>
            <person name="Tapia R."/>
            <person name="Land M."/>
            <person name="Hauser L."/>
            <person name="Kyrpides N."/>
            <person name="Mikhailova N."/>
            <person name="Sieprawska-Lupa M."/>
            <person name="Whitman W.B."/>
            <person name="Anderson I."/>
            <person name="Woyke T."/>
        </authorList>
    </citation>
    <scope>NUCLEOTIDE SEQUENCE [LARGE SCALE GENOMIC DNA]</scope>
    <source>
        <strain evidence="7">ATCC BAA-1072 / DSM 3721 / NBRC 107634 / OCM 161 / Z-7303</strain>
    </source>
</reference>
<accession>D7EA53</accession>
<evidence type="ECO:0000313" key="6">
    <source>
        <dbReference type="EMBL" id="ADI74724.1"/>
    </source>
</evidence>
<protein>
    <recommendedName>
        <fullName evidence="5">PGF-CTERM archaeal protein-sorting signal domain-containing protein</fullName>
    </recommendedName>
</protein>
<evidence type="ECO:0000259" key="5">
    <source>
        <dbReference type="Pfam" id="PF18204"/>
    </source>
</evidence>
<keyword evidence="4" id="KW-0812">Transmembrane</keyword>
<sequence length="400" mass="44430" precursor="true">MNKFNILGIILVSTLIVFALSVPVSAHEGHSHDNVSQSLVEVEDHANEIIIVAETIHTESAKIADDKSLNADLRTKAETVHKSSHEMEHIAKEIINHVETLESIEHPDENKDKVKTEISEINEHIDELANLLNSKSDAVHEVEENTPQSHKEYAENIHHEFHELGDIGSHLKEHASEIESDVIGTGEEYDHEHEEGSALAEVEEHANEIISVAGTIHTKSAKVADDKSLNDDLREKAETVHKSSHEMEHIAKEIISHVETLEGIEHPDENKDKVKTEISEINEHIDELANLLNSKSDAVHEVEENTPQSHKEYAKDIHHEFHELGDIGSHLKEHASEIESDVIGTGEEHDHEHEEGSSSESESSSKSSESEQEGAVESPGFGSLLAISGMFAVVYLVKRK</sequence>
<dbReference type="OrthoDB" id="121870at2157"/>
<keyword evidence="4" id="KW-0472">Membrane</keyword>
<keyword evidence="1" id="KW-0732">Signal</keyword>
<dbReference type="KEGG" id="mev:Metev_1893"/>
<proteinExistence type="predicted"/>
<organism evidence="6 7">
    <name type="scientific">Methanohalobium evestigatum (strain ATCC BAA-1072 / DSM 3721 / NBRC 107634 / OCM 161 / Z-7303)</name>
    <dbReference type="NCBI Taxonomy" id="644295"/>
    <lineage>
        <taxon>Archaea</taxon>
        <taxon>Methanobacteriati</taxon>
        <taxon>Methanobacteriota</taxon>
        <taxon>Stenosarchaea group</taxon>
        <taxon>Methanomicrobia</taxon>
        <taxon>Methanosarcinales</taxon>
        <taxon>Methanosarcinaceae</taxon>
        <taxon>Methanohalobium</taxon>
    </lineage>
</organism>
<feature type="transmembrane region" description="Helical" evidence="4">
    <location>
        <begin position="380"/>
        <end position="397"/>
    </location>
</feature>
<dbReference type="AlphaFoldDB" id="D7EA53"/>
<keyword evidence="7" id="KW-1185">Reference proteome</keyword>
<keyword evidence="4" id="KW-1133">Transmembrane helix</keyword>
<name>D7EA53_METEZ</name>
<dbReference type="EMBL" id="CP002069">
    <property type="protein sequence ID" value="ADI74724.1"/>
    <property type="molecule type" value="Genomic_DNA"/>
</dbReference>
<feature type="coiled-coil region" evidence="2">
    <location>
        <begin position="271"/>
        <end position="305"/>
    </location>
</feature>
<evidence type="ECO:0000256" key="2">
    <source>
        <dbReference type="SAM" id="Coils"/>
    </source>
</evidence>
<feature type="compositionally biased region" description="Basic and acidic residues" evidence="3">
    <location>
        <begin position="346"/>
        <end position="356"/>
    </location>
</feature>
<gene>
    <name evidence="6" type="ordered locus">Metev_1893</name>
</gene>